<evidence type="ECO:0008006" key="3">
    <source>
        <dbReference type="Google" id="ProtNLM"/>
    </source>
</evidence>
<evidence type="ECO:0000313" key="1">
    <source>
        <dbReference type="EMBL" id="MFD1587881.1"/>
    </source>
</evidence>
<reference evidence="1 2" key="1">
    <citation type="journal article" date="2019" name="Int. J. Syst. Evol. Microbiol.">
        <title>The Global Catalogue of Microorganisms (GCM) 10K type strain sequencing project: providing services to taxonomists for standard genome sequencing and annotation.</title>
        <authorList>
            <consortium name="The Broad Institute Genomics Platform"/>
            <consortium name="The Broad Institute Genome Sequencing Center for Infectious Disease"/>
            <person name="Wu L."/>
            <person name="Ma J."/>
        </authorList>
    </citation>
    <scope>NUCLEOTIDE SEQUENCE [LARGE SCALE GENOMIC DNA]</scope>
    <source>
        <strain evidence="1 2">CGMCC 1.12125</strain>
    </source>
</reference>
<dbReference type="EMBL" id="JBHUDJ010000006">
    <property type="protein sequence ID" value="MFD1587881.1"/>
    <property type="molecule type" value="Genomic_DNA"/>
</dbReference>
<gene>
    <name evidence="1" type="ORF">ACFR9U_12910</name>
</gene>
<protein>
    <recommendedName>
        <fullName evidence="3">Small CPxCG-related zinc finger protein</fullName>
    </recommendedName>
</protein>
<proteinExistence type="predicted"/>
<organism evidence="1 2">
    <name type="scientific">Halorientalis brevis</name>
    <dbReference type="NCBI Taxonomy" id="1126241"/>
    <lineage>
        <taxon>Archaea</taxon>
        <taxon>Methanobacteriati</taxon>
        <taxon>Methanobacteriota</taxon>
        <taxon>Stenosarchaea group</taxon>
        <taxon>Halobacteria</taxon>
        <taxon>Halobacteriales</taxon>
        <taxon>Haloarculaceae</taxon>
        <taxon>Halorientalis</taxon>
    </lineage>
</organism>
<dbReference type="Proteomes" id="UP001597119">
    <property type="component" value="Unassembled WGS sequence"/>
</dbReference>
<dbReference type="RefSeq" id="WP_247380491.1">
    <property type="nucleotide sequence ID" value="NZ_JALLGV010000008.1"/>
</dbReference>
<keyword evidence="2" id="KW-1185">Reference proteome</keyword>
<accession>A0ABD6CDZ6</accession>
<sequence length="55" mass="5603">MALKLKSTKTVTGGLTADYDAVPSHVATCPECESSVLDGQGVLGCVDCGWNGFVA</sequence>
<dbReference type="AlphaFoldDB" id="A0ABD6CDZ6"/>
<name>A0ABD6CDZ6_9EURY</name>
<comment type="caution">
    <text evidence="1">The sequence shown here is derived from an EMBL/GenBank/DDBJ whole genome shotgun (WGS) entry which is preliminary data.</text>
</comment>
<evidence type="ECO:0000313" key="2">
    <source>
        <dbReference type="Proteomes" id="UP001597119"/>
    </source>
</evidence>